<feature type="transmembrane region" description="Helical" evidence="5">
    <location>
        <begin position="235"/>
        <end position="254"/>
    </location>
</feature>
<evidence type="ECO:0000256" key="2">
    <source>
        <dbReference type="ARBA" id="ARBA00022692"/>
    </source>
</evidence>
<organism evidence="6 7">
    <name type="scientific">Verruconis gallopava</name>
    <dbReference type="NCBI Taxonomy" id="253628"/>
    <lineage>
        <taxon>Eukaryota</taxon>
        <taxon>Fungi</taxon>
        <taxon>Dikarya</taxon>
        <taxon>Ascomycota</taxon>
        <taxon>Pezizomycotina</taxon>
        <taxon>Dothideomycetes</taxon>
        <taxon>Pleosporomycetidae</taxon>
        <taxon>Venturiales</taxon>
        <taxon>Sympoventuriaceae</taxon>
        <taxon>Verruconis</taxon>
    </lineage>
</organism>
<evidence type="ECO:0000256" key="4">
    <source>
        <dbReference type="ARBA" id="ARBA00023136"/>
    </source>
</evidence>
<dbReference type="Pfam" id="PF04479">
    <property type="entry name" value="RTA1"/>
    <property type="match status" value="1"/>
</dbReference>
<feature type="transmembrane region" description="Helical" evidence="5">
    <location>
        <begin position="6"/>
        <end position="25"/>
    </location>
</feature>
<dbReference type="GeneID" id="27309844"/>
<dbReference type="GO" id="GO:0016020">
    <property type="term" value="C:membrane"/>
    <property type="evidence" value="ECO:0007669"/>
    <property type="project" value="UniProtKB-SubCell"/>
</dbReference>
<dbReference type="InParanoid" id="A0A0D1Z4U8"/>
<comment type="subcellular location">
    <subcellularLocation>
        <location evidence="1">Membrane</location>
        <topology evidence="1">Multi-pass membrane protein</topology>
    </subcellularLocation>
</comment>
<gene>
    <name evidence="6" type="ORF">PV09_01871</name>
</gene>
<keyword evidence="7" id="KW-1185">Reference proteome</keyword>
<sequence length="289" mass="32214">MDDCSIYFYNPSLAAAILFTALYAIPTVFTMHRILNFRTWYFTIVVVGGVFEVAGYALRIGSVKNVCDLGLYASSQTLIILAPLLVAAGNYTLLGRLDLAVLPVENSVILGLRPTVLTKIFLGVDIISFVIQAVGSGIASSHGWEGNSKDVGVNILLAGLATQLATVIFFLFLLWIFSQRAYFGPHKREGAPDKWEKAFEAVVFSTTMIAARSVYRLIEFALGIDGYPFSNEWPFYVFEATPMLFAITIYCLWFPPGYLPKKRFSELQIEERQNGRAVTEAKHESERYA</sequence>
<dbReference type="RefSeq" id="XP_016217841.1">
    <property type="nucleotide sequence ID" value="XM_016354829.1"/>
</dbReference>
<evidence type="ECO:0000256" key="3">
    <source>
        <dbReference type="ARBA" id="ARBA00022989"/>
    </source>
</evidence>
<dbReference type="OrthoDB" id="3358017at2759"/>
<dbReference type="STRING" id="253628.A0A0D1Z4U8"/>
<keyword evidence="3 5" id="KW-1133">Transmembrane helix</keyword>
<dbReference type="EMBL" id="KN847532">
    <property type="protein sequence ID" value="KIW07972.1"/>
    <property type="molecule type" value="Genomic_DNA"/>
</dbReference>
<feature type="transmembrane region" description="Helical" evidence="5">
    <location>
        <begin position="37"/>
        <end position="58"/>
    </location>
</feature>
<accession>A0A0D1Z4U8</accession>
<proteinExistence type="predicted"/>
<feature type="transmembrane region" description="Helical" evidence="5">
    <location>
        <begin position="78"/>
        <end position="95"/>
    </location>
</feature>
<dbReference type="InterPro" id="IPR007568">
    <property type="entry name" value="RTA1"/>
</dbReference>
<keyword evidence="2 5" id="KW-0812">Transmembrane</keyword>
<feature type="transmembrane region" description="Helical" evidence="5">
    <location>
        <begin position="116"/>
        <end position="135"/>
    </location>
</feature>
<evidence type="ECO:0000313" key="7">
    <source>
        <dbReference type="Proteomes" id="UP000053259"/>
    </source>
</evidence>
<reference evidence="6 7" key="1">
    <citation type="submission" date="2015-01" db="EMBL/GenBank/DDBJ databases">
        <title>The Genome Sequence of Ochroconis gallopava CBS43764.</title>
        <authorList>
            <consortium name="The Broad Institute Genomics Platform"/>
            <person name="Cuomo C."/>
            <person name="de Hoog S."/>
            <person name="Gorbushina A."/>
            <person name="Stielow B."/>
            <person name="Teixiera M."/>
            <person name="Abouelleil A."/>
            <person name="Chapman S.B."/>
            <person name="Priest M."/>
            <person name="Young S.K."/>
            <person name="Wortman J."/>
            <person name="Nusbaum C."/>
            <person name="Birren B."/>
        </authorList>
    </citation>
    <scope>NUCLEOTIDE SEQUENCE [LARGE SCALE GENOMIC DNA]</scope>
    <source>
        <strain evidence="6 7">CBS 43764</strain>
    </source>
</reference>
<dbReference type="AlphaFoldDB" id="A0A0D1Z4U8"/>
<evidence type="ECO:0000256" key="1">
    <source>
        <dbReference type="ARBA" id="ARBA00004141"/>
    </source>
</evidence>
<dbReference type="Proteomes" id="UP000053259">
    <property type="component" value="Unassembled WGS sequence"/>
</dbReference>
<feature type="transmembrane region" description="Helical" evidence="5">
    <location>
        <begin position="155"/>
        <end position="177"/>
    </location>
</feature>
<evidence type="ECO:0000313" key="6">
    <source>
        <dbReference type="EMBL" id="KIW07972.1"/>
    </source>
</evidence>
<dbReference type="VEuPathDB" id="FungiDB:PV09_01871"/>
<dbReference type="HOGENOM" id="CLU_033465_3_2_1"/>
<keyword evidence="4 5" id="KW-0472">Membrane</keyword>
<dbReference type="PANTHER" id="PTHR31465:SF32">
    <property type="entry name" value="DOMAIN PROTEIN, PUTATIVE-RELATED"/>
    <property type="match status" value="1"/>
</dbReference>
<name>A0A0D1Z4U8_9PEZI</name>
<dbReference type="PANTHER" id="PTHR31465">
    <property type="entry name" value="PROTEIN RTA1-RELATED"/>
    <property type="match status" value="1"/>
</dbReference>
<evidence type="ECO:0000256" key="5">
    <source>
        <dbReference type="SAM" id="Phobius"/>
    </source>
</evidence>
<protein>
    <submittedName>
        <fullName evidence="6">Uncharacterized protein</fullName>
    </submittedName>
</protein>